<accession>A0A915ETT8</accession>
<dbReference type="WBParaSite" id="jg8905">
    <property type="protein sequence ID" value="jg8905"/>
    <property type="gene ID" value="jg8905"/>
</dbReference>
<evidence type="ECO:0000313" key="2">
    <source>
        <dbReference type="Proteomes" id="UP000887574"/>
    </source>
</evidence>
<organism evidence="2 3">
    <name type="scientific">Ditylenchus dipsaci</name>
    <dbReference type="NCBI Taxonomy" id="166011"/>
    <lineage>
        <taxon>Eukaryota</taxon>
        <taxon>Metazoa</taxon>
        <taxon>Ecdysozoa</taxon>
        <taxon>Nematoda</taxon>
        <taxon>Chromadorea</taxon>
        <taxon>Rhabditida</taxon>
        <taxon>Tylenchina</taxon>
        <taxon>Tylenchomorpha</taxon>
        <taxon>Sphaerularioidea</taxon>
        <taxon>Anguinidae</taxon>
        <taxon>Anguininae</taxon>
        <taxon>Ditylenchus</taxon>
    </lineage>
</organism>
<dbReference type="Proteomes" id="UP000887574">
    <property type="component" value="Unplaced"/>
</dbReference>
<sequence length="91" mass="10148">MHRLPVPFDLRSSGEGFQMKTWHWTGSQDDQGEESKIGGSTGADETDDGSYLCKIDEEYDQEDRDYQSSSSKMVSTRSLPAGSKALIGLRR</sequence>
<feature type="compositionally biased region" description="Polar residues" evidence="1">
    <location>
        <begin position="68"/>
        <end position="78"/>
    </location>
</feature>
<evidence type="ECO:0000313" key="3">
    <source>
        <dbReference type="WBParaSite" id="jg8905"/>
    </source>
</evidence>
<reference evidence="3" key="1">
    <citation type="submission" date="2022-11" db="UniProtKB">
        <authorList>
            <consortium name="WormBaseParasite"/>
        </authorList>
    </citation>
    <scope>IDENTIFICATION</scope>
</reference>
<feature type="region of interest" description="Disordered" evidence="1">
    <location>
        <begin position="22"/>
        <end position="91"/>
    </location>
</feature>
<evidence type="ECO:0000256" key="1">
    <source>
        <dbReference type="SAM" id="MobiDB-lite"/>
    </source>
</evidence>
<protein>
    <submittedName>
        <fullName evidence="3">Uncharacterized protein</fullName>
    </submittedName>
</protein>
<dbReference type="AlphaFoldDB" id="A0A915ETT8"/>
<proteinExistence type="predicted"/>
<name>A0A915ETT8_9BILA</name>
<keyword evidence="2" id="KW-1185">Reference proteome</keyword>